<feature type="compositionally biased region" description="Polar residues" evidence="6">
    <location>
        <begin position="953"/>
        <end position="968"/>
    </location>
</feature>
<dbReference type="GO" id="GO:0001708">
    <property type="term" value="P:cell fate specification"/>
    <property type="evidence" value="ECO:0007669"/>
    <property type="project" value="TreeGrafter"/>
</dbReference>
<accession>A0A6P7HMU6</accession>
<keyword evidence="3" id="KW-0804">Transcription</keyword>
<feature type="region of interest" description="Disordered" evidence="6">
    <location>
        <begin position="1"/>
        <end position="84"/>
    </location>
</feature>
<comment type="caution">
    <text evidence="5">Lacks conserved residue(s) required for the propagation of feature annotation.</text>
</comment>
<evidence type="ECO:0000259" key="8">
    <source>
        <dbReference type="PROSITE" id="PS50888"/>
    </source>
</evidence>
<dbReference type="GO" id="GO:0045893">
    <property type="term" value="P:positive regulation of DNA-templated transcription"/>
    <property type="evidence" value="ECO:0007669"/>
    <property type="project" value="InterPro"/>
</dbReference>
<dbReference type="PANTHER" id="PTHR11267:SF32">
    <property type="entry name" value="MAX GENE-ASSOCIATED PROTEIN"/>
    <property type="match status" value="1"/>
</dbReference>
<feature type="region of interest" description="Disordered" evidence="6">
    <location>
        <begin position="2422"/>
        <end position="2495"/>
    </location>
</feature>
<dbReference type="InterPro" id="IPR011598">
    <property type="entry name" value="bHLH_dom"/>
</dbReference>
<dbReference type="Gene3D" id="4.10.280.10">
    <property type="entry name" value="Helix-loop-helix DNA-binding domain"/>
    <property type="match status" value="1"/>
</dbReference>
<keyword evidence="2 5" id="KW-0238">DNA-binding</keyword>
<dbReference type="Pfam" id="PF00010">
    <property type="entry name" value="HLH"/>
    <property type="match status" value="1"/>
</dbReference>
<feature type="region of interest" description="Disordered" evidence="6">
    <location>
        <begin position="1394"/>
        <end position="1414"/>
    </location>
</feature>
<dbReference type="InterPro" id="IPR032060">
    <property type="entry name" value="MGA_dom"/>
</dbReference>
<feature type="domain" description="T-box" evidence="7">
    <location>
        <begin position="94"/>
        <end position="275"/>
    </location>
</feature>
<dbReference type="InterPro" id="IPR008967">
    <property type="entry name" value="p53-like_TF_DNA-bd_sf"/>
</dbReference>
<dbReference type="PROSITE" id="PS50252">
    <property type="entry name" value="TBOX_3"/>
    <property type="match status" value="1"/>
</dbReference>
<dbReference type="OrthoDB" id="6119313at2759"/>
<feature type="region of interest" description="Disordered" evidence="6">
    <location>
        <begin position="2179"/>
        <end position="2211"/>
    </location>
</feature>
<dbReference type="InterPro" id="IPR036960">
    <property type="entry name" value="T-box_sf"/>
</dbReference>
<dbReference type="SUPFAM" id="SSF49417">
    <property type="entry name" value="p53-like transcription factors"/>
    <property type="match status" value="1"/>
</dbReference>
<feature type="region of interest" description="Disordered" evidence="6">
    <location>
        <begin position="1790"/>
        <end position="1812"/>
    </location>
</feature>
<sequence>MASKKKQRGMVTHQGGATVPDRPPAGIAVSRKGKASEGRMKQSTSVTSEEDKPNIYPTKVAIGRTGGLKQTPSSNAQSDNPSPDSICKGIRVTLDNTSMWNEFYRCRTEMILTKQGCRMFPYCRFRISGLQPSRKYFLLMDIQPVDNSHYKWTGKSWQVAGKAESHRKSRPFAHPESPAAGQHWMQSPVSFYRLKLTNNISDQEGNAVLHPMHRYLPRLHVVQTDKAAKDIKLNGPHVFTFTFPQTEFMAVTTYQNARFSQLKVHYNPFAKGLKEDGSSLLGLNLKGSSGRGRELNKDTTEQCPVKQSLKSLLANHKPKSLKSAEKPSAPEDPEKTVSANKDRSATMDPGESSRSTPPAQKLFSELIREAHVSLQRCNLEQLGLNHSSSVRTDQTNTKTVTFNGKVPDAVHKESLSVKTRRSGTGTKSKAKAGRHGLTPLNCKDNVQKDVVAAGSPNSSKDYQHSPDAPSEVKQHKQPVRLPLPALALFLKQHSSKFKKSKSKPGSSPPAPSAEPLAESHTSEGLPSDHTTSAPLKDPNAGPDTQASGPSRANLTPDEVFLNVTGQTDQTCPDAATDLLVPRPDDHMASVTESLSGEPAVPEGTAVLSQSDRPFFPFGTSTFTLFSKCSTSAASCSLSPPLSTVLPAPHSPQTPTKSSTLPSDSATLKSLLTDPDISSLSFEPPSPASSPEPLPALPASLTLELDSSRSEAASGAEHAEDLLHSKDSSVFKWHTVLPPAEPYIDTSYTPFQPTLQNLNLTSQPLLPSHTPPQPEPQSLNTPTSAHPPGPPPSFQDTEQSLPFPAELSPLALQLSLSPTFSSLDGDGLSPTPSIADLVHFFSTDDDLGMGVEFSNTDVAVALPPPATVEANEVSQQVQLIPASKACKRKKPRRRKMDVDQKMDDTTYRSMQPNLEEVEEQLFISFTSKEALKLHVTDSSEEPLPQPQAALEGQPDNSTPDNDQTNGNMIQPSAESVEETITAFQRILLKDLKLMKHRQVIHPVLQEVGLKMTLLDPTLAIDLQYLGVRLPIPTPGGCPGLVTEELPPQNVSAAFVSRTGKTTDVTQIKGWREKFSPSEAPPTTAACRPEAGPSSDLQKKNLSAFCSDMLDEYLENEGKVINERAASFSQPPVEPPVYELPTRSTSYVRTLDHILNKRTTTSLTSDLISGFVPPSKRLKETKTCRKADRKQKRHKQNKPGAEDAAALGSEPSQAKTKQAAADPTSAAAHIPTPTLNNRRKLKPRTISQTLSLSRSTALPKDLMQDLAPLESDSELVPDGVQHEGTCRSPVPQTLIRQRDLEDATVWEGQYRTRITEDRAVVALTSLFTLTGFVRENPTDPIQLVRRQPPRCLNEFCRLGCICSSLSHCLRSSHCGRTTCMFGCSCLKQKVVLLKNLDGSDSSPPSHHGNSRKRKRRRRMKMAYILKEADSVSQPAERIRTLWKRDSKDYDPELVYIPTASSKFRAKVRENHSSCARVRAYTGLRLHNKKVKPADRTPQKQRRKLLQGIKSKTSRAPTAGEPVQTPPSDPAAEPTPKPSKRLVIRADCKWESDTDRNHALKRLCEAMAQDQLGQPFWIRKYLISPISQTVEGSGTDRCIQYKVRVSRPKTLQEKPAALEIQSEMDPAAQRIQTPQTGNTRLEGREAELPEYRQEERTKEAGPPEDKLEERTEEAGPPEDRREEPTEEAEPPEDWQREVEESDIDEAEDCVDNAGTERGGKTMVTTMALPFLTGISPAGFLSANRKQPGGTGDLIQVNGKLYPLAKIQLGKMGALHPANRLAAYLTGRVLSSRGKQASPSPCPLSSKPPQSSAPTTQAISSAFSAGLHATVASMTATAPPTLSSKDSVSPVTAVLGAHRTFPVVLSHPSCLPTSSSPMVLQPVQMATGVQYYRRSDGKLVQLIPISQLRSVNPHPPAGRGPSSPSVLSVVSTQAPPVSVIKRQTTPPTKATPSSTLILPQKTTCTFKILPPAPGKEPVIVTCTKAPTQPPVKVLTPPRSVTLTQPSPTAPVKAASVKLPTSLGAELGVKPVKVSPMLLGPGGALVQQKPQTIPPPPPHAVSEVTPAPNSNPTAELASDPVDLDIICVDDDTLQRDVVVLTSSSDTDNSSDVESDDDEEEQLLNNLRDNHNVKERLRRGKMRKRFDGLRQQLGLTNRMSKIHTLMKAQRTIQELRRMEVNLKKKKSRLRKKRDEYLSTLAPPAEDLSEEEPGGSSEELKVITGSTNVTSPHQILPYNEVEDEGQAVAAEMEEESSRLRRPEGTRIKINLNQVKETAGALLSEEHETVKAADDHILMTSSVSPQKAPPTPTPVQTNGVSKPVLNPPAVSYSAVRQKLRTIPNILSRRKNPAVPSVEGGQSSLVVPAEILSLVGGALPVQPVLTLSPLLAGQTVLQTSPMSGVASVTLNISSLTSTQIHLTGPVTAPNVNVLPPVQPENTQQHTKQTQSQPAAPPDPHWAPAAGSDRITDQDQPRTGQGARCMSEVKEVGPSRPEPRGDSENETLTSLLNEIVFLSQQTGVPPTTAASPSPIKPSSEAEPGGAEDQGHTQTPVVKQHYTDATETEGVGINCHSETTQTGVQGEHTSTSKEGVLAPPPLLQMKVGGAKRANPTGSDRAAVDGEEERSNEGVLPWRPMPRLVPLGLRGNPPS</sequence>
<dbReference type="RefSeq" id="XP_028251882.1">
    <property type="nucleotide sequence ID" value="XM_028396081.1"/>
</dbReference>
<dbReference type="Pfam" id="PF00907">
    <property type="entry name" value="T-box"/>
    <property type="match status" value="1"/>
</dbReference>
<dbReference type="RefSeq" id="XP_028251883.1">
    <property type="nucleotide sequence ID" value="XM_028396082.1"/>
</dbReference>
<feature type="compositionally biased region" description="Polar residues" evidence="6">
    <location>
        <begin position="68"/>
        <end position="83"/>
    </location>
</feature>
<evidence type="ECO:0000256" key="4">
    <source>
        <dbReference type="ARBA" id="ARBA00023242"/>
    </source>
</evidence>
<feature type="region of interest" description="Disordered" evidence="6">
    <location>
        <begin position="284"/>
        <end position="358"/>
    </location>
</feature>
<keyword evidence="1" id="KW-0805">Transcription regulation</keyword>
<feature type="compositionally biased region" description="Polar residues" evidence="6">
    <location>
        <begin position="1627"/>
        <end position="1636"/>
    </location>
</feature>
<evidence type="ECO:0000256" key="6">
    <source>
        <dbReference type="SAM" id="MobiDB-lite"/>
    </source>
</evidence>
<keyword evidence="4 5" id="KW-0539">Nucleus</keyword>
<dbReference type="CDD" id="cd20195">
    <property type="entry name" value="T-box_MGA-like"/>
    <property type="match status" value="1"/>
</dbReference>
<evidence type="ECO:0000259" key="7">
    <source>
        <dbReference type="PROSITE" id="PS50252"/>
    </source>
</evidence>
<feature type="region of interest" description="Disordered" evidence="6">
    <location>
        <begin position="495"/>
        <end position="555"/>
    </location>
</feature>
<reference evidence="9" key="1">
    <citation type="submission" date="2024-06" db="UniProtKB">
        <authorList>
            <consortium name="RefSeq"/>
        </authorList>
    </citation>
    <scope>NUCLEOTIDE SEQUENCE [LARGE SCALE GENOMIC DNA]</scope>
</reference>
<evidence type="ECO:0000256" key="2">
    <source>
        <dbReference type="ARBA" id="ARBA00023125"/>
    </source>
</evidence>
<comment type="subcellular location">
    <subcellularLocation>
        <location evidence="5">Nucleus</location>
    </subcellularLocation>
</comment>
<organism evidence="9 10">
    <name type="scientific">Parambassis ranga</name>
    <name type="common">Indian glassy fish</name>
    <dbReference type="NCBI Taxonomy" id="210632"/>
    <lineage>
        <taxon>Eukaryota</taxon>
        <taxon>Metazoa</taxon>
        <taxon>Chordata</taxon>
        <taxon>Craniata</taxon>
        <taxon>Vertebrata</taxon>
        <taxon>Euteleostomi</taxon>
        <taxon>Actinopterygii</taxon>
        <taxon>Neopterygii</taxon>
        <taxon>Teleostei</taxon>
        <taxon>Neoteleostei</taxon>
        <taxon>Acanthomorphata</taxon>
        <taxon>Ovalentaria</taxon>
        <taxon>Ambassidae</taxon>
        <taxon>Parambassis</taxon>
    </lineage>
</organism>
<feature type="compositionally biased region" description="Acidic residues" evidence="6">
    <location>
        <begin position="2103"/>
        <end position="2115"/>
    </location>
</feature>
<evidence type="ECO:0000313" key="10">
    <source>
        <dbReference type="RefSeq" id="XP_028251882.1"/>
    </source>
</evidence>
<feature type="compositionally biased region" description="Polar residues" evidence="6">
    <location>
        <begin position="2430"/>
        <end position="2443"/>
    </location>
</feature>
<dbReference type="GeneID" id="114427873"/>
<dbReference type="PRINTS" id="PR00937">
    <property type="entry name" value="TBOX"/>
</dbReference>
<dbReference type="Gene3D" id="2.60.40.820">
    <property type="entry name" value="Transcription factor, T-box"/>
    <property type="match status" value="1"/>
</dbReference>
<gene>
    <name evidence="10 11" type="primary">LOC114427873</name>
</gene>
<keyword evidence="9" id="KW-1185">Reference proteome</keyword>
<reference evidence="10" key="2">
    <citation type="submission" date="2025-04" db="UniProtKB">
        <authorList>
            <consortium name="RefSeq"/>
        </authorList>
    </citation>
    <scope>IDENTIFICATION</scope>
</reference>
<feature type="region of interest" description="Disordered" evidence="6">
    <location>
        <begin position="2095"/>
        <end position="2115"/>
    </location>
</feature>
<feature type="region of interest" description="Disordered" evidence="6">
    <location>
        <begin position="1485"/>
        <end position="1537"/>
    </location>
</feature>
<feature type="region of interest" description="Disordered" evidence="6">
    <location>
        <begin position="2295"/>
        <end position="2316"/>
    </location>
</feature>
<feature type="region of interest" description="Disordered" evidence="6">
    <location>
        <begin position="760"/>
        <end position="799"/>
    </location>
</feature>
<dbReference type="GO" id="GO:0000978">
    <property type="term" value="F:RNA polymerase II cis-regulatory region sequence-specific DNA binding"/>
    <property type="evidence" value="ECO:0007669"/>
    <property type="project" value="InterPro"/>
</dbReference>
<feature type="compositionally biased region" description="Pro residues" evidence="6">
    <location>
        <begin position="1521"/>
        <end position="1534"/>
    </location>
</feature>
<dbReference type="GO" id="GO:0000981">
    <property type="term" value="F:DNA-binding transcription factor activity, RNA polymerase II-specific"/>
    <property type="evidence" value="ECO:0007669"/>
    <property type="project" value="TreeGrafter"/>
</dbReference>
<feature type="compositionally biased region" description="Basic and acidic residues" evidence="6">
    <location>
        <begin position="1175"/>
        <end position="1184"/>
    </location>
</feature>
<dbReference type="SMART" id="SM00425">
    <property type="entry name" value="TBOX"/>
    <property type="match status" value="1"/>
</dbReference>
<evidence type="ECO:0000256" key="3">
    <source>
        <dbReference type="ARBA" id="ARBA00023163"/>
    </source>
</evidence>
<feature type="region of interest" description="Disordered" evidence="6">
    <location>
        <begin position="645"/>
        <end position="696"/>
    </location>
</feature>
<evidence type="ECO:0000313" key="11">
    <source>
        <dbReference type="RefSeq" id="XP_028251883.1"/>
    </source>
</evidence>
<dbReference type="GO" id="GO:0046983">
    <property type="term" value="F:protein dimerization activity"/>
    <property type="evidence" value="ECO:0007669"/>
    <property type="project" value="InterPro"/>
</dbReference>
<dbReference type="Pfam" id="PF16059">
    <property type="entry name" value="MGA_dom"/>
    <property type="match status" value="1"/>
</dbReference>
<dbReference type="GO" id="GO:0000785">
    <property type="term" value="C:chromatin"/>
    <property type="evidence" value="ECO:0007669"/>
    <property type="project" value="TreeGrafter"/>
</dbReference>
<dbReference type="SMART" id="SM00353">
    <property type="entry name" value="HLH"/>
    <property type="match status" value="1"/>
</dbReference>
<dbReference type="GO" id="GO:0005634">
    <property type="term" value="C:nucleus"/>
    <property type="evidence" value="ECO:0007669"/>
    <property type="project" value="UniProtKB-SubCell"/>
</dbReference>
<feature type="region of interest" description="Disordered" evidence="6">
    <location>
        <begin position="2513"/>
        <end position="2643"/>
    </location>
</feature>
<feature type="compositionally biased region" description="Low complexity" evidence="6">
    <location>
        <begin position="1799"/>
        <end position="1808"/>
    </location>
</feature>
<dbReference type="PANTHER" id="PTHR11267">
    <property type="entry name" value="T-BOX PROTEIN-RELATED"/>
    <property type="match status" value="1"/>
</dbReference>
<feature type="compositionally biased region" description="Polar residues" evidence="6">
    <location>
        <begin position="522"/>
        <end position="533"/>
    </location>
</feature>
<feature type="region of interest" description="Disordered" evidence="6">
    <location>
        <begin position="1166"/>
        <end position="1242"/>
    </location>
</feature>
<feature type="region of interest" description="Disordered" evidence="6">
    <location>
        <begin position="413"/>
        <end position="476"/>
    </location>
</feature>
<feature type="region of interest" description="Disordered" evidence="6">
    <location>
        <begin position="1073"/>
        <end position="1093"/>
    </location>
</feature>
<feature type="domain" description="BHLH" evidence="8">
    <location>
        <begin position="2120"/>
        <end position="2169"/>
    </location>
</feature>
<feature type="compositionally biased region" description="Polar residues" evidence="6">
    <location>
        <begin position="2565"/>
        <end position="2582"/>
    </location>
</feature>
<name>A0A6P7HMU6_9TELE</name>
<feature type="region of interest" description="Disordered" evidence="6">
    <location>
        <begin position="933"/>
        <end position="968"/>
    </location>
</feature>
<protein>
    <submittedName>
        <fullName evidence="10 11">MAX gene-associated protein-like isoform X1</fullName>
    </submittedName>
</protein>
<feature type="compositionally biased region" description="Basic and acidic residues" evidence="6">
    <location>
        <begin position="291"/>
        <end position="300"/>
    </location>
</feature>
<dbReference type="InterPro" id="IPR036638">
    <property type="entry name" value="HLH_DNA-bd_sf"/>
</dbReference>
<feature type="compositionally biased region" description="Basic and acidic residues" evidence="6">
    <location>
        <begin position="1638"/>
        <end position="1680"/>
    </location>
</feature>
<feature type="compositionally biased region" description="Basic residues" evidence="6">
    <location>
        <begin position="1185"/>
        <end position="1195"/>
    </location>
</feature>
<proteinExistence type="predicted"/>
<dbReference type="SUPFAM" id="SSF47459">
    <property type="entry name" value="HLH, helix-loop-helix DNA-binding domain"/>
    <property type="match status" value="1"/>
</dbReference>
<feature type="region of interest" description="Disordered" evidence="6">
    <location>
        <begin position="1617"/>
        <end position="1718"/>
    </location>
</feature>
<feature type="compositionally biased region" description="Polar residues" evidence="6">
    <location>
        <begin position="542"/>
        <end position="553"/>
    </location>
</feature>
<evidence type="ECO:0000256" key="5">
    <source>
        <dbReference type="PROSITE-ProRule" id="PRU00201"/>
    </source>
</evidence>
<evidence type="ECO:0000256" key="1">
    <source>
        <dbReference type="ARBA" id="ARBA00023015"/>
    </source>
</evidence>
<feature type="region of interest" description="Disordered" evidence="6">
    <location>
        <begin position="2048"/>
        <end position="2072"/>
    </location>
</feature>
<evidence type="ECO:0000313" key="9">
    <source>
        <dbReference type="Proteomes" id="UP000515145"/>
    </source>
</evidence>
<feature type="compositionally biased region" description="Polar residues" evidence="6">
    <location>
        <begin position="650"/>
        <end position="669"/>
    </location>
</feature>
<feature type="compositionally biased region" description="Basic and acidic residues" evidence="6">
    <location>
        <begin position="322"/>
        <end position="345"/>
    </location>
</feature>
<dbReference type="PROSITE" id="PS50888">
    <property type="entry name" value="BHLH"/>
    <property type="match status" value="1"/>
</dbReference>
<dbReference type="Proteomes" id="UP000515145">
    <property type="component" value="Chromosome 22"/>
</dbReference>
<feature type="compositionally biased region" description="Pro residues" evidence="6">
    <location>
        <begin position="683"/>
        <end position="695"/>
    </location>
</feature>
<feature type="compositionally biased region" description="Basic and acidic residues" evidence="6">
    <location>
        <begin position="2477"/>
        <end position="2493"/>
    </location>
</feature>
<dbReference type="InterPro" id="IPR001699">
    <property type="entry name" value="TF_T-box"/>
</dbReference>
<feature type="compositionally biased region" description="Acidic residues" evidence="6">
    <location>
        <begin position="1696"/>
        <end position="1707"/>
    </location>
</feature>
<dbReference type="InterPro" id="IPR046360">
    <property type="entry name" value="T-box_DNA-bd"/>
</dbReference>